<name>A0ABU9JRI7_9GAMM</name>
<dbReference type="EMBL" id="JBBYHY010000007">
    <property type="protein sequence ID" value="MEL3954797.1"/>
    <property type="molecule type" value="Genomic_DNA"/>
</dbReference>
<protein>
    <submittedName>
        <fullName evidence="2">Uncharacterized protein</fullName>
    </submittedName>
</protein>
<feature type="coiled-coil region" evidence="1">
    <location>
        <begin position="78"/>
        <end position="105"/>
    </location>
</feature>
<proteinExistence type="predicted"/>
<keyword evidence="1" id="KW-0175">Coiled coil</keyword>
<dbReference type="RefSeq" id="WP_080114903.1">
    <property type="nucleotide sequence ID" value="NZ_JBBYHY010000007.1"/>
</dbReference>
<evidence type="ECO:0000256" key="1">
    <source>
        <dbReference type="SAM" id="Coils"/>
    </source>
</evidence>
<reference evidence="2 3" key="1">
    <citation type="submission" date="2024-04" db="EMBL/GenBank/DDBJ databases">
        <title>Bacterial endophytes with biocontrol capabilities against important plant pathogens.</title>
        <authorList>
            <person name="Alayande K.A."/>
        </authorList>
    </citation>
    <scope>NUCLEOTIDE SEQUENCE [LARGE SCALE GENOMIC DNA]</scope>
    <source>
        <strain evidence="2 3">KV22</strain>
    </source>
</reference>
<comment type="caution">
    <text evidence="2">The sequence shown here is derived from an EMBL/GenBank/DDBJ whole genome shotgun (WGS) entry which is preliminary data.</text>
</comment>
<accession>A0ABU9JRI7</accession>
<evidence type="ECO:0000313" key="2">
    <source>
        <dbReference type="EMBL" id="MEL3954797.1"/>
    </source>
</evidence>
<gene>
    <name evidence="2" type="ORF">AAE039_14655</name>
</gene>
<sequence length="144" mass="16830">MPKKIVTKSTLPKILRVLDQWEGKLTWDAYCDRVAQALGIDSVSRHALLNYPAIKEHYRRRQQELREVRDQRPRDFTMEVANRRIADLEAQVSRLEATNTLLLDQFRRWQYNAYANNVRMDSLNLDKPLPAVDRSGHGAKGKSR</sequence>
<organism evidence="2 3">
    <name type="scientific">Stenotrophomonas bentonitica</name>
    <dbReference type="NCBI Taxonomy" id="1450134"/>
    <lineage>
        <taxon>Bacteria</taxon>
        <taxon>Pseudomonadati</taxon>
        <taxon>Pseudomonadota</taxon>
        <taxon>Gammaproteobacteria</taxon>
        <taxon>Lysobacterales</taxon>
        <taxon>Lysobacteraceae</taxon>
        <taxon>Stenotrophomonas</taxon>
    </lineage>
</organism>
<keyword evidence="3" id="KW-1185">Reference proteome</keyword>
<dbReference type="Proteomes" id="UP001455088">
    <property type="component" value="Unassembled WGS sequence"/>
</dbReference>
<evidence type="ECO:0000313" key="3">
    <source>
        <dbReference type="Proteomes" id="UP001455088"/>
    </source>
</evidence>